<name>A0A383AWD2_9ZZZZ</name>
<proteinExistence type="predicted"/>
<evidence type="ECO:0000313" key="2">
    <source>
        <dbReference type="EMBL" id="SVE11964.1"/>
    </source>
</evidence>
<dbReference type="Pfam" id="PF00309">
    <property type="entry name" value="Sigma54_AID"/>
    <property type="match status" value="1"/>
</dbReference>
<gene>
    <name evidence="2" type="ORF">METZ01_LOCUS464818</name>
</gene>
<dbReference type="AlphaFoldDB" id="A0A383AWD2"/>
<feature type="region of interest" description="Disordered" evidence="1">
    <location>
        <begin position="44"/>
        <end position="114"/>
    </location>
</feature>
<dbReference type="InterPro" id="IPR000394">
    <property type="entry name" value="RNA_pol_sigma_54"/>
</dbReference>
<feature type="compositionally biased region" description="Acidic residues" evidence="1">
    <location>
        <begin position="68"/>
        <end position="114"/>
    </location>
</feature>
<protein>
    <recommendedName>
        <fullName evidence="3">RNA polymerase sigma factor 54 core-binding domain-containing protein</fullName>
    </recommendedName>
</protein>
<dbReference type="PANTHER" id="PTHR32248">
    <property type="entry name" value="RNA POLYMERASE SIGMA-54 FACTOR"/>
    <property type="match status" value="1"/>
</dbReference>
<dbReference type="EMBL" id="UINC01195407">
    <property type="protein sequence ID" value="SVE11964.1"/>
    <property type="molecule type" value="Genomic_DNA"/>
</dbReference>
<evidence type="ECO:0000256" key="1">
    <source>
        <dbReference type="SAM" id="MobiDB-lite"/>
    </source>
</evidence>
<feature type="region of interest" description="Disordered" evidence="1">
    <location>
        <begin position="121"/>
        <end position="140"/>
    </location>
</feature>
<dbReference type="GO" id="GO:0016987">
    <property type="term" value="F:sigma factor activity"/>
    <property type="evidence" value="ECO:0007669"/>
    <property type="project" value="InterPro"/>
</dbReference>
<organism evidence="2">
    <name type="scientific">marine metagenome</name>
    <dbReference type="NCBI Taxonomy" id="408172"/>
    <lineage>
        <taxon>unclassified sequences</taxon>
        <taxon>metagenomes</taxon>
        <taxon>ecological metagenomes</taxon>
    </lineage>
</organism>
<dbReference type="GO" id="GO:0001216">
    <property type="term" value="F:DNA-binding transcription activator activity"/>
    <property type="evidence" value="ECO:0007669"/>
    <property type="project" value="InterPro"/>
</dbReference>
<reference evidence="2" key="1">
    <citation type="submission" date="2018-05" db="EMBL/GenBank/DDBJ databases">
        <authorList>
            <person name="Lanie J.A."/>
            <person name="Ng W.-L."/>
            <person name="Kazmierczak K.M."/>
            <person name="Andrzejewski T.M."/>
            <person name="Davidsen T.M."/>
            <person name="Wayne K.J."/>
            <person name="Tettelin H."/>
            <person name="Glass J.I."/>
            <person name="Rusch D."/>
            <person name="Podicherti R."/>
            <person name="Tsui H.-C.T."/>
            <person name="Winkler M.E."/>
        </authorList>
    </citation>
    <scope>NUCLEOTIDE SEQUENCE</scope>
</reference>
<accession>A0A383AWD2</accession>
<feature type="non-terminal residue" evidence="2">
    <location>
        <position position="140"/>
    </location>
</feature>
<sequence length="140" mass="15541">MATQGLQQVQKQTQGLVLAPQLRQSLKILQVPTLDLRATILEELQTNPVLEELPGTEISIEADGSSSENEEETPPDQESEEIAPDPEQTESSDSSTGEEEAPETAEEIDFGEDEFAILREMEEDLREHFAQEYDEGNHSG</sequence>
<evidence type="ECO:0008006" key="3">
    <source>
        <dbReference type="Google" id="ProtNLM"/>
    </source>
</evidence>
<dbReference type="PANTHER" id="PTHR32248:SF4">
    <property type="entry name" value="RNA POLYMERASE SIGMA-54 FACTOR"/>
    <property type="match status" value="1"/>
</dbReference>